<reference evidence="1 2" key="1">
    <citation type="submission" date="2012-10" db="EMBL/GenBank/DDBJ databases">
        <authorList>
            <person name="Zafar N."/>
            <person name="Inman J."/>
            <person name="Hall N."/>
            <person name="Lorenzi H."/>
            <person name="Caler E."/>
        </authorList>
    </citation>
    <scope>NUCLEOTIDE SEQUENCE [LARGE SCALE GENOMIC DNA]</scope>
    <source>
        <strain evidence="1 2">IP1</strain>
    </source>
</reference>
<evidence type="ECO:0000313" key="1">
    <source>
        <dbReference type="EMBL" id="ELP88067.1"/>
    </source>
</evidence>
<protein>
    <submittedName>
        <fullName evidence="1">Uncharacterized protein</fullName>
    </submittedName>
</protein>
<organism evidence="1 2">
    <name type="scientific">Entamoeba invadens IP1</name>
    <dbReference type="NCBI Taxonomy" id="370355"/>
    <lineage>
        <taxon>Eukaryota</taxon>
        <taxon>Amoebozoa</taxon>
        <taxon>Evosea</taxon>
        <taxon>Archamoebae</taxon>
        <taxon>Mastigamoebida</taxon>
        <taxon>Entamoebidae</taxon>
        <taxon>Entamoeba</taxon>
    </lineage>
</organism>
<dbReference type="OMA" id="FKQLYCI"/>
<name>A0A0A1U1Z8_ENTIV</name>
<dbReference type="KEGG" id="eiv:EIN_222000"/>
<dbReference type="Proteomes" id="UP000014680">
    <property type="component" value="Unassembled WGS sequence"/>
</dbReference>
<accession>A0A0A1U1Z8</accession>
<gene>
    <name evidence="1" type="ORF">EIN_222000</name>
</gene>
<evidence type="ECO:0000313" key="2">
    <source>
        <dbReference type="Proteomes" id="UP000014680"/>
    </source>
</evidence>
<proteinExistence type="predicted"/>
<keyword evidence="2" id="KW-1185">Reference proteome</keyword>
<dbReference type="VEuPathDB" id="AmoebaDB:EIN_222000"/>
<dbReference type="RefSeq" id="XP_004254838.1">
    <property type="nucleotide sequence ID" value="XM_004254790.1"/>
</dbReference>
<dbReference type="EMBL" id="KB206756">
    <property type="protein sequence ID" value="ELP88067.1"/>
    <property type="molecule type" value="Genomic_DNA"/>
</dbReference>
<dbReference type="AlphaFoldDB" id="A0A0A1U1Z8"/>
<dbReference type="GeneID" id="14887368"/>
<sequence>MSTTTTRVDVENDLDTISKEFIPKYFNVCMCCRAPLDNPRKYCLFCLAKRVEERGQIVQKRKEEIRAFQAKTHELEKTLSEGLCKINKKTDIITQTNTLFAHSQQNDLAINVMKIKENDGLRFAIEKIDHISTSMKRLQDAIKKTNELFSEYQKVGSETIKLTQLKAFLTDQIVLKKKQGLVLTNQFLMLEVDTNKTSSQLSPLTETVERPIQNELRTFRFINFFVKSTSRSFKSLAISNLFISHLFMVYKHFCVVMNVSCTLQLDWKGTTIPCTLQRRSPSALGQRVTLPDSGITFSHIVFKILYDEFLKLYVILYKSTIDVDGETYVEKLLQILHYFMSF</sequence>
<dbReference type="OrthoDB" id="29136at2759"/>